<dbReference type="Proteomes" id="UP001497644">
    <property type="component" value="Chromosome 9"/>
</dbReference>
<evidence type="ECO:0008006" key="5">
    <source>
        <dbReference type="Google" id="ProtNLM"/>
    </source>
</evidence>
<protein>
    <recommendedName>
        <fullName evidence="5">Protein sleepless</fullName>
    </recommendedName>
</protein>
<keyword evidence="1" id="KW-0472">Membrane</keyword>
<gene>
    <name evidence="3" type="ORF">LPLAT_LOCUS14021</name>
</gene>
<keyword evidence="4" id="KW-1185">Reference proteome</keyword>
<evidence type="ECO:0000256" key="2">
    <source>
        <dbReference type="SAM" id="SignalP"/>
    </source>
</evidence>
<proteinExistence type="predicted"/>
<feature type="chain" id="PRO_5044022079" description="Protein sleepless" evidence="2">
    <location>
        <begin position="24"/>
        <end position="137"/>
    </location>
</feature>
<dbReference type="AlphaFoldDB" id="A0AAV2P8Y5"/>
<dbReference type="EMBL" id="OZ034832">
    <property type="protein sequence ID" value="CAL1689018.1"/>
    <property type="molecule type" value="Genomic_DNA"/>
</dbReference>
<keyword evidence="2" id="KW-0732">Signal</keyword>
<keyword evidence="1" id="KW-0812">Transmembrane</keyword>
<evidence type="ECO:0000313" key="3">
    <source>
        <dbReference type="EMBL" id="CAL1689018.1"/>
    </source>
</evidence>
<sequence length="137" mass="14903">MEIRSFVITILIVALTILQSGEAKRCYVCDSRNSSTCADGPLNGTIRNCPAGLNCATCNYRVSNGTKITVRRCYFMTPDDSQSIGSGDCNMCSEELCNYPSMANNHPNTANTVTISMAALGCLVSFWAIRFVLTDSY</sequence>
<organism evidence="3 4">
    <name type="scientific">Lasius platythorax</name>
    <dbReference type="NCBI Taxonomy" id="488582"/>
    <lineage>
        <taxon>Eukaryota</taxon>
        <taxon>Metazoa</taxon>
        <taxon>Ecdysozoa</taxon>
        <taxon>Arthropoda</taxon>
        <taxon>Hexapoda</taxon>
        <taxon>Insecta</taxon>
        <taxon>Pterygota</taxon>
        <taxon>Neoptera</taxon>
        <taxon>Endopterygota</taxon>
        <taxon>Hymenoptera</taxon>
        <taxon>Apocrita</taxon>
        <taxon>Aculeata</taxon>
        <taxon>Formicoidea</taxon>
        <taxon>Formicidae</taxon>
        <taxon>Formicinae</taxon>
        <taxon>Lasius</taxon>
        <taxon>Lasius</taxon>
    </lineage>
</organism>
<name>A0AAV2P8Y5_9HYME</name>
<evidence type="ECO:0000313" key="4">
    <source>
        <dbReference type="Proteomes" id="UP001497644"/>
    </source>
</evidence>
<feature type="signal peptide" evidence="2">
    <location>
        <begin position="1"/>
        <end position="23"/>
    </location>
</feature>
<feature type="transmembrane region" description="Helical" evidence="1">
    <location>
        <begin position="113"/>
        <end position="133"/>
    </location>
</feature>
<keyword evidence="1" id="KW-1133">Transmembrane helix</keyword>
<evidence type="ECO:0000256" key="1">
    <source>
        <dbReference type="SAM" id="Phobius"/>
    </source>
</evidence>
<reference evidence="3" key="1">
    <citation type="submission" date="2024-04" db="EMBL/GenBank/DDBJ databases">
        <authorList>
            <consortium name="Molecular Ecology Group"/>
        </authorList>
    </citation>
    <scope>NUCLEOTIDE SEQUENCE</scope>
</reference>
<accession>A0AAV2P8Y5</accession>